<dbReference type="CDD" id="cd06222">
    <property type="entry name" value="RNase_H_like"/>
    <property type="match status" value="1"/>
</dbReference>
<dbReference type="PANTHER" id="PTHR47074:SF11">
    <property type="entry name" value="REVERSE TRANSCRIPTASE-LIKE PROTEIN"/>
    <property type="match status" value="1"/>
</dbReference>
<dbReference type="OrthoDB" id="1712133at2759"/>
<dbReference type="InterPro" id="IPR036397">
    <property type="entry name" value="RNaseH_sf"/>
</dbReference>
<dbReference type="GO" id="GO:0003676">
    <property type="term" value="F:nucleic acid binding"/>
    <property type="evidence" value="ECO:0007669"/>
    <property type="project" value="InterPro"/>
</dbReference>
<evidence type="ECO:0000313" key="3">
    <source>
        <dbReference type="Proteomes" id="UP000489600"/>
    </source>
</evidence>
<keyword evidence="3" id="KW-1185">Reference proteome</keyword>
<reference evidence="2" key="1">
    <citation type="submission" date="2019-07" db="EMBL/GenBank/DDBJ databases">
        <authorList>
            <person name="Dittberner H."/>
        </authorList>
    </citation>
    <scope>NUCLEOTIDE SEQUENCE [LARGE SCALE GENOMIC DNA]</scope>
</reference>
<dbReference type="InterPro" id="IPR052929">
    <property type="entry name" value="RNase_H-like_EbsB-rel"/>
</dbReference>
<dbReference type="Pfam" id="PF13456">
    <property type="entry name" value="RVT_3"/>
    <property type="match status" value="1"/>
</dbReference>
<gene>
    <name evidence="2" type="ORF">ANE_LOCUS5990</name>
</gene>
<dbReference type="PANTHER" id="PTHR47074">
    <property type="entry name" value="BNAC02G40300D PROTEIN"/>
    <property type="match status" value="1"/>
</dbReference>
<dbReference type="Gene3D" id="3.30.420.10">
    <property type="entry name" value="Ribonuclease H-like superfamily/Ribonuclease H"/>
    <property type="match status" value="1"/>
</dbReference>
<dbReference type="SUPFAM" id="SSF53098">
    <property type="entry name" value="Ribonuclease H-like"/>
    <property type="match status" value="1"/>
</dbReference>
<dbReference type="GO" id="GO:0004523">
    <property type="term" value="F:RNA-DNA hybrid ribonuclease activity"/>
    <property type="evidence" value="ECO:0007669"/>
    <property type="project" value="InterPro"/>
</dbReference>
<evidence type="ECO:0000259" key="1">
    <source>
        <dbReference type="Pfam" id="PF13456"/>
    </source>
</evidence>
<sequence length="210" mass="22439">MNIPSAGYRGFDHSGGVPVPVTGYKGGSYKGKPGAGGDIIVIPKKPSATLALPGVCRPTVVPCINAHIYGYSGPPKHNDYCYAAWREDLQLADLGWTFTHQHSKVLCSFSNGSNHVNSPLVAEGLAIRAVLLQATEEEIRTISVESDFLQLVRAINAGSCVSKLHGILSYIATLSKRFDSISFKFIPRTANFVGDSLAKDALYALAAMTV</sequence>
<accession>A0A565B429</accession>
<dbReference type="InterPro" id="IPR002156">
    <property type="entry name" value="RNaseH_domain"/>
</dbReference>
<evidence type="ECO:0000313" key="2">
    <source>
        <dbReference type="EMBL" id="VVA95545.1"/>
    </source>
</evidence>
<comment type="caution">
    <text evidence="2">The sequence shown here is derived from an EMBL/GenBank/DDBJ whole genome shotgun (WGS) entry which is preliminary data.</text>
</comment>
<organism evidence="2 3">
    <name type="scientific">Arabis nemorensis</name>
    <dbReference type="NCBI Taxonomy" id="586526"/>
    <lineage>
        <taxon>Eukaryota</taxon>
        <taxon>Viridiplantae</taxon>
        <taxon>Streptophyta</taxon>
        <taxon>Embryophyta</taxon>
        <taxon>Tracheophyta</taxon>
        <taxon>Spermatophyta</taxon>
        <taxon>Magnoliopsida</taxon>
        <taxon>eudicotyledons</taxon>
        <taxon>Gunneridae</taxon>
        <taxon>Pentapetalae</taxon>
        <taxon>rosids</taxon>
        <taxon>malvids</taxon>
        <taxon>Brassicales</taxon>
        <taxon>Brassicaceae</taxon>
        <taxon>Arabideae</taxon>
        <taxon>Arabis</taxon>
    </lineage>
</organism>
<dbReference type="Proteomes" id="UP000489600">
    <property type="component" value="Unassembled WGS sequence"/>
</dbReference>
<dbReference type="InterPro" id="IPR012337">
    <property type="entry name" value="RNaseH-like_sf"/>
</dbReference>
<protein>
    <recommendedName>
        <fullName evidence="1">RNase H type-1 domain-containing protein</fullName>
    </recommendedName>
</protein>
<dbReference type="EMBL" id="CABITT030000002">
    <property type="protein sequence ID" value="VVA95545.1"/>
    <property type="molecule type" value="Genomic_DNA"/>
</dbReference>
<feature type="domain" description="RNase H type-1" evidence="1">
    <location>
        <begin position="83"/>
        <end position="201"/>
    </location>
</feature>
<dbReference type="InterPro" id="IPR044730">
    <property type="entry name" value="RNase_H-like_dom_plant"/>
</dbReference>
<dbReference type="AlphaFoldDB" id="A0A565B429"/>
<proteinExistence type="predicted"/>
<name>A0A565B429_9BRAS</name>